<sequence>MLISTIWILGMGFFAGQFARRLGAPPLIGMILVGIILGPEVGNRLEPGILAAADDLRTVAVMIILMKAGLGLDREKLAEQGTVALRLGILPAILEAIAIAIAAMFLFQFDLLTGLLLGCIIAAESPAVIVPGMLRLKRLGWGVEKGIPDAILTGSALSDVVLLLVFSLLLNFLQQGEMERVILPGRLSLNPLLLLPLQAVMQVILGTIAGYLAAQLLVSLLEHQSWSKNQVQDVLIAAVVAAFAVIAARQFPYFSGYLAVMSMGFFLIELDAPLARQLRNGFNTLWIVAEIVLFVLMGASIHLQVLGEMFLPGLAILAVGLLIGRTLGWTLSTAGSNWNWQEKLFLLPGNSAKATVQAALGALPLAYGIEGGEIILAIAALAILVTAPLGAWAIPTFAPKLLKKGEVDPTKVTVNARTLFLAAVDRSPGAMEVLKQTADLARRSHGEAIVLYVVTEDNPEEIQAIQKITQGILADIRHRFMTEKGPVVDTILAWSQAHPVTAIVVGKRPNPDRQGAAVGSVSQGVLAGSRVPVLVVQTGDIAVETAQN</sequence>
<feature type="transmembrane region" description="Helical" evidence="5">
    <location>
        <begin position="111"/>
        <end position="130"/>
    </location>
</feature>
<dbReference type="EMBL" id="JAFLQW010000667">
    <property type="protein sequence ID" value="MBO0352282.1"/>
    <property type="molecule type" value="Genomic_DNA"/>
</dbReference>
<dbReference type="InterPro" id="IPR014729">
    <property type="entry name" value="Rossmann-like_a/b/a_fold"/>
</dbReference>
<feature type="transmembrane region" description="Helical" evidence="5">
    <location>
        <begin position="374"/>
        <end position="394"/>
    </location>
</feature>
<evidence type="ECO:0000256" key="5">
    <source>
        <dbReference type="SAM" id="Phobius"/>
    </source>
</evidence>
<evidence type="ECO:0000259" key="7">
    <source>
        <dbReference type="Pfam" id="PF00999"/>
    </source>
</evidence>
<dbReference type="Pfam" id="PF00999">
    <property type="entry name" value="Na_H_Exchanger"/>
    <property type="match status" value="1"/>
</dbReference>
<dbReference type="InterPro" id="IPR038770">
    <property type="entry name" value="Na+/solute_symporter_sf"/>
</dbReference>
<dbReference type="InterPro" id="IPR006153">
    <property type="entry name" value="Cation/H_exchanger_TM"/>
</dbReference>
<feature type="transmembrane region" description="Helical" evidence="5">
    <location>
        <begin position="49"/>
        <end position="72"/>
    </location>
</feature>
<evidence type="ECO:0000256" key="1">
    <source>
        <dbReference type="ARBA" id="ARBA00004141"/>
    </source>
</evidence>
<dbReference type="InterPro" id="IPR051843">
    <property type="entry name" value="CPA1_transporter"/>
</dbReference>
<organism evidence="8 9">
    <name type="scientific">Phormidium pseudopriestleyi FRX01</name>
    <dbReference type="NCBI Taxonomy" id="1759528"/>
    <lineage>
        <taxon>Bacteria</taxon>
        <taxon>Bacillati</taxon>
        <taxon>Cyanobacteriota</taxon>
        <taxon>Cyanophyceae</taxon>
        <taxon>Oscillatoriophycideae</taxon>
        <taxon>Oscillatoriales</taxon>
        <taxon>Oscillatoriaceae</taxon>
        <taxon>Phormidium</taxon>
    </lineage>
</organism>
<name>A0ABS3FYR4_9CYAN</name>
<keyword evidence="2 5" id="KW-0812">Transmembrane</keyword>
<comment type="subcellular location">
    <subcellularLocation>
        <location evidence="1">Membrane</location>
        <topology evidence="1">Multi-pass membrane protein</topology>
    </subcellularLocation>
</comment>
<evidence type="ECO:0000256" key="4">
    <source>
        <dbReference type="ARBA" id="ARBA00023136"/>
    </source>
</evidence>
<comment type="caution">
    <text evidence="8">The sequence shown here is derived from an EMBL/GenBank/DDBJ whole genome shotgun (WGS) entry which is preliminary data.</text>
</comment>
<keyword evidence="3 5" id="KW-1133">Transmembrane helix</keyword>
<dbReference type="Gene3D" id="3.40.50.620">
    <property type="entry name" value="HUPs"/>
    <property type="match status" value="1"/>
</dbReference>
<dbReference type="InterPro" id="IPR006016">
    <property type="entry name" value="UspA"/>
</dbReference>
<keyword evidence="9" id="KW-1185">Reference proteome</keyword>
<dbReference type="SUPFAM" id="SSF52402">
    <property type="entry name" value="Adenine nucleotide alpha hydrolases-like"/>
    <property type="match status" value="1"/>
</dbReference>
<protein>
    <submittedName>
        <fullName evidence="8">Cation:proton antiporter</fullName>
    </submittedName>
</protein>
<dbReference type="CDD" id="cd00293">
    <property type="entry name" value="USP-like"/>
    <property type="match status" value="1"/>
</dbReference>
<feature type="transmembrane region" description="Helical" evidence="5">
    <location>
        <begin position="84"/>
        <end position="105"/>
    </location>
</feature>
<dbReference type="RefSeq" id="WP_207090695.1">
    <property type="nucleotide sequence ID" value="NZ_JAFLQW010000667.1"/>
</dbReference>
<feature type="transmembrane region" description="Helical" evidence="5">
    <location>
        <begin position="284"/>
        <end position="303"/>
    </location>
</feature>
<evidence type="ECO:0000313" key="8">
    <source>
        <dbReference type="EMBL" id="MBO0352282.1"/>
    </source>
</evidence>
<evidence type="ECO:0000313" key="9">
    <source>
        <dbReference type="Proteomes" id="UP000664844"/>
    </source>
</evidence>
<proteinExistence type="predicted"/>
<feature type="domain" description="UspA" evidence="6">
    <location>
        <begin position="421"/>
        <end position="536"/>
    </location>
</feature>
<evidence type="ECO:0000259" key="6">
    <source>
        <dbReference type="Pfam" id="PF00582"/>
    </source>
</evidence>
<feature type="transmembrane region" description="Helical" evidence="5">
    <location>
        <begin position="151"/>
        <end position="173"/>
    </location>
</feature>
<feature type="transmembrane region" description="Helical" evidence="5">
    <location>
        <begin position="230"/>
        <end position="248"/>
    </location>
</feature>
<evidence type="ECO:0000256" key="2">
    <source>
        <dbReference type="ARBA" id="ARBA00022692"/>
    </source>
</evidence>
<feature type="domain" description="Cation/H+ exchanger transmembrane" evidence="7">
    <location>
        <begin position="14"/>
        <end position="390"/>
    </location>
</feature>
<dbReference type="PANTHER" id="PTHR31102:SF1">
    <property type="entry name" value="CATION_H+ EXCHANGER DOMAIN-CONTAINING PROTEIN"/>
    <property type="match status" value="1"/>
</dbReference>
<dbReference type="PANTHER" id="PTHR31102">
    <property type="match status" value="1"/>
</dbReference>
<feature type="transmembrane region" description="Helical" evidence="5">
    <location>
        <begin position="193"/>
        <end position="218"/>
    </location>
</feature>
<feature type="transmembrane region" description="Helical" evidence="5">
    <location>
        <begin position="309"/>
        <end position="332"/>
    </location>
</feature>
<gene>
    <name evidence="8" type="ORF">J0895_25005</name>
</gene>
<dbReference type="Pfam" id="PF00582">
    <property type="entry name" value="Usp"/>
    <property type="match status" value="1"/>
</dbReference>
<feature type="transmembrane region" description="Helical" evidence="5">
    <location>
        <begin position="21"/>
        <end position="37"/>
    </location>
</feature>
<keyword evidence="4 5" id="KW-0472">Membrane</keyword>
<reference evidence="8 9" key="1">
    <citation type="submission" date="2021-03" db="EMBL/GenBank/DDBJ databases">
        <title>Metabolic Capacity of the Antarctic Cyanobacterium Phormidium pseudopriestleyi that Sustains Oxygenic Photosynthesis in the Presence of Hydrogen Sulfide.</title>
        <authorList>
            <person name="Lumian J.E."/>
            <person name="Jungblut A.D."/>
            <person name="Dillon M.L."/>
            <person name="Hawes I."/>
            <person name="Doran P.T."/>
            <person name="Mackey T.J."/>
            <person name="Dick G.J."/>
            <person name="Grettenberger C.L."/>
            <person name="Sumner D.Y."/>
        </authorList>
    </citation>
    <scope>NUCLEOTIDE SEQUENCE [LARGE SCALE GENOMIC DNA]</scope>
    <source>
        <strain evidence="8 9">FRX01</strain>
    </source>
</reference>
<dbReference type="Gene3D" id="1.20.1530.20">
    <property type="match status" value="1"/>
</dbReference>
<evidence type="ECO:0000256" key="3">
    <source>
        <dbReference type="ARBA" id="ARBA00022989"/>
    </source>
</evidence>
<dbReference type="Proteomes" id="UP000664844">
    <property type="component" value="Unassembled WGS sequence"/>
</dbReference>
<accession>A0ABS3FYR4</accession>